<proteinExistence type="predicted"/>
<comment type="caution">
    <text evidence="1">The sequence shown here is derived from an EMBL/GenBank/DDBJ whole genome shotgun (WGS) entry which is preliminary data.</text>
</comment>
<organism evidence="1 2">
    <name type="scientific">Didymodactylos carnosus</name>
    <dbReference type="NCBI Taxonomy" id="1234261"/>
    <lineage>
        <taxon>Eukaryota</taxon>
        <taxon>Metazoa</taxon>
        <taxon>Spiralia</taxon>
        <taxon>Gnathifera</taxon>
        <taxon>Rotifera</taxon>
        <taxon>Eurotatoria</taxon>
        <taxon>Bdelloidea</taxon>
        <taxon>Philodinida</taxon>
        <taxon>Philodinidae</taxon>
        <taxon>Didymodactylos</taxon>
    </lineage>
</organism>
<evidence type="ECO:0000313" key="2">
    <source>
        <dbReference type="Proteomes" id="UP000682733"/>
    </source>
</evidence>
<feature type="non-terminal residue" evidence="1">
    <location>
        <position position="44"/>
    </location>
</feature>
<dbReference type="EMBL" id="CAJOBA010021806">
    <property type="protein sequence ID" value="CAF3913998.1"/>
    <property type="molecule type" value="Genomic_DNA"/>
</dbReference>
<name>A0A8S2LQY5_9BILA</name>
<evidence type="ECO:0000313" key="1">
    <source>
        <dbReference type="EMBL" id="CAF3913998.1"/>
    </source>
</evidence>
<sequence>MGRRRYTTIPALNNNNNVTVTETQEKVEILNEFFAEVCTWHEPT</sequence>
<accession>A0A8S2LQY5</accession>
<dbReference type="Proteomes" id="UP000682733">
    <property type="component" value="Unassembled WGS sequence"/>
</dbReference>
<reference evidence="1" key="1">
    <citation type="submission" date="2021-02" db="EMBL/GenBank/DDBJ databases">
        <authorList>
            <person name="Nowell W R."/>
        </authorList>
    </citation>
    <scope>NUCLEOTIDE SEQUENCE</scope>
</reference>
<dbReference type="AlphaFoldDB" id="A0A8S2LQY5"/>
<protein>
    <submittedName>
        <fullName evidence="1">Uncharacterized protein</fullName>
    </submittedName>
</protein>
<gene>
    <name evidence="1" type="ORF">TMI583_LOCUS21090</name>
</gene>